<accession>A0ABW5XG05</accession>
<evidence type="ECO:0000313" key="4">
    <source>
        <dbReference type="EMBL" id="MFD2840582.1"/>
    </source>
</evidence>
<dbReference type="GO" id="GO:0016746">
    <property type="term" value="F:acyltransferase activity"/>
    <property type="evidence" value="ECO:0007669"/>
    <property type="project" value="UniProtKB-KW"/>
</dbReference>
<dbReference type="EMBL" id="JBHUOP010000003">
    <property type="protein sequence ID" value="MFD2840582.1"/>
    <property type="molecule type" value="Genomic_DNA"/>
</dbReference>
<protein>
    <submittedName>
        <fullName evidence="4">GNAT family acetyltransferase</fullName>
        <ecNumber evidence="4">2.3.1.-</ecNumber>
    </submittedName>
</protein>
<dbReference type="PANTHER" id="PTHR43877">
    <property type="entry name" value="AMINOALKYLPHOSPHONATE N-ACETYLTRANSFERASE-RELATED-RELATED"/>
    <property type="match status" value="1"/>
</dbReference>
<dbReference type="CDD" id="cd04301">
    <property type="entry name" value="NAT_SF"/>
    <property type="match status" value="1"/>
</dbReference>
<feature type="domain" description="N-acetyltransferase" evidence="3">
    <location>
        <begin position="3"/>
        <end position="140"/>
    </location>
</feature>
<evidence type="ECO:0000256" key="1">
    <source>
        <dbReference type="ARBA" id="ARBA00022679"/>
    </source>
</evidence>
<dbReference type="Proteomes" id="UP001597391">
    <property type="component" value="Unassembled WGS sequence"/>
</dbReference>
<organism evidence="4 5">
    <name type="scientific">Populibacterium corticicola</name>
    <dbReference type="NCBI Taxonomy" id="1812826"/>
    <lineage>
        <taxon>Bacteria</taxon>
        <taxon>Bacillati</taxon>
        <taxon>Actinomycetota</taxon>
        <taxon>Actinomycetes</taxon>
        <taxon>Micrococcales</taxon>
        <taxon>Jonesiaceae</taxon>
        <taxon>Populibacterium</taxon>
    </lineage>
</organism>
<keyword evidence="5" id="KW-1185">Reference proteome</keyword>
<gene>
    <name evidence="4" type="ORF">ACFSYH_08360</name>
</gene>
<dbReference type="InterPro" id="IPR050832">
    <property type="entry name" value="Bact_Acetyltransf"/>
</dbReference>
<dbReference type="EC" id="2.3.1.-" evidence="4"/>
<dbReference type="InterPro" id="IPR016181">
    <property type="entry name" value="Acyl_CoA_acyltransferase"/>
</dbReference>
<dbReference type="NCBIfam" id="NF002959">
    <property type="entry name" value="PRK03624.1"/>
    <property type="match status" value="1"/>
</dbReference>
<dbReference type="Pfam" id="PF00583">
    <property type="entry name" value="Acetyltransf_1"/>
    <property type="match status" value="1"/>
</dbReference>
<sequence length="140" mass="15407">MDFHLRPFAPADTAQVIDLWNAAGLTRPWNDPVIDIERAHTTWPENFLVATDTPVHIAGTVMSGFDGHRGWLYYLAVTPEHRGNGLGSKLVHEAERRLAAQGCVKVQLMVRSDNAAALGFYDALGYEHSDVIVAGKRLDG</sequence>
<evidence type="ECO:0000256" key="2">
    <source>
        <dbReference type="ARBA" id="ARBA00023315"/>
    </source>
</evidence>
<proteinExistence type="predicted"/>
<dbReference type="PROSITE" id="PS51186">
    <property type="entry name" value="GNAT"/>
    <property type="match status" value="1"/>
</dbReference>
<evidence type="ECO:0000313" key="5">
    <source>
        <dbReference type="Proteomes" id="UP001597391"/>
    </source>
</evidence>
<dbReference type="Gene3D" id="3.40.630.30">
    <property type="match status" value="1"/>
</dbReference>
<comment type="caution">
    <text evidence="4">The sequence shown here is derived from an EMBL/GenBank/DDBJ whole genome shotgun (WGS) entry which is preliminary data.</text>
</comment>
<keyword evidence="1 4" id="KW-0808">Transferase</keyword>
<dbReference type="SUPFAM" id="SSF55729">
    <property type="entry name" value="Acyl-CoA N-acyltransferases (Nat)"/>
    <property type="match status" value="1"/>
</dbReference>
<evidence type="ECO:0000259" key="3">
    <source>
        <dbReference type="PROSITE" id="PS51186"/>
    </source>
</evidence>
<keyword evidence="2 4" id="KW-0012">Acyltransferase</keyword>
<dbReference type="InterPro" id="IPR000182">
    <property type="entry name" value="GNAT_dom"/>
</dbReference>
<reference evidence="5" key="1">
    <citation type="journal article" date="2019" name="Int. J. Syst. Evol. Microbiol.">
        <title>The Global Catalogue of Microorganisms (GCM) 10K type strain sequencing project: providing services to taxonomists for standard genome sequencing and annotation.</title>
        <authorList>
            <consortium name="The Broad Institute Genomics Platform"/>
            <consortium name="The Broad Institute Genome Sequencing Center for Infectious Disease"/>
            <person name="Wu L."/>
            <person name="Ma J."/>
        </authorList>
    </citation>
    <scope>NUCLEOTIDE SEQUENCE [LARGE SCALE GENOMIC DNA]</scope>
    <source>
        <strain evidence="5">KCTC 33576</strain>
    </source>
</reference>
<name>A0ABW5XG05_9MICO</name>
<dbReference type="RefSeq" id="WP_377466449.1">
    <property type="nucleotide sequence ID" value="NZ_JBHUOP010000003.1"/>
</dbReference>